<proteinExistence type="predicted"/>
<feature type="region of interest" description="Disordered" evidence="1">
    <location>
        <begin position="301"/>
        <end position="333"/>
    </location>
</feature>
<dbReference type="EMBL" id="JACHMF010000001">
    <property type="protein sequence ID" value="MBB4690092.1"/>
    <property type="molecule type" value="Genomic_DNA"/>
</dbReference>
<dbReference type="RefSeq" id="WP_184949101.1">
    <property type="nucleotide sequence ID" value="NZ_BOMC01000040.1"/>
</dbReference>
<accession>A0A7W7CKD9</accession>
<keyword evidence="3" id="KW-1185">Reference proteome</keyword>
<dbReference type="AlphaFoldDB" id="A0A7W7CKD9"/>
<reference evidence="2 3" key="1">
    <citation type="submission" date="2020-08" db="EMBL/GenBank/DDBJ databases">
        <title>Sequencing the genomes of 1000 actinobacteria strains.</title>
        <authorList>
            <person name="Klenk H.-P."/>
        </authorList>
    </citation>
    <scope>NUCLEOTIDE SEQUENCE [LARGE SCALE GENOMIC DNA]</scope>
    <source>
        <strain evidence="2 3">DSM 45518</strain>
    </source>
</reference>
<organism evidence="2 3">
    <name type="scientific">Paractinoplanes abujensis</name>
    <dbReference type="NCBI Taxonomy" id="882441"/>
    <lineage>
        <taxon>Bacteria</taxon>
        <taxon>Bacillati</taxon>
        <taxon>Actinomycetota</taxon>
        <taxon>Actinomycetes</taxon>
        <taxon>Micromonosporales</taxon>
        <taxon>Micromonosporaceae</taxon>
        <taxon>Paractinoplanes</taxon>
    </lineage>
</organism>
<evidence type="ECO:0000313" key="3">
    <source>
        <dbReference type="Proteomes" id="UP000542742"/>
    </source>
</evidence>
<dbReference type="Gene3D" id="1.20.1260.20">
    <property type="entry name" value="PPE superfamily"/>
    <property type="match status" value="1"/>
</dbReference>
<dbReference type="Proteomes" id="UP000542742">
    <property type="component" value="Unassembled WGS sequence"/>
</dbReference>
<evidence type="ECO:0000313" key="2">
    <source>
        <dbReference type="EMBL" id="MBB4690092.1"/>
    </source>
</evidence>
<sequence>MSDTALTRGSLIAAEGETKSYEGAGLFESAGGIVDGIKDGDWMTVGGNAVAGALGLLGAVMDPLQAVFAAGVGWLMEHVSCLREPLDKLCGDPKAIEAHAQTWRNIEQRIYEATDFFVAEVKNSTAAWAAKSAEAYRAMARTHAESIQAMGQVADFMGRTSTIVGAMVGVVRNTIRDIVSEVIGACISKAIQALTVVLIPKVAAEVAILVAECSTKVLNLLKQLFAAIKKLGVFTKQMDGILQQIGQSSRNVLRLEAFRIEAIGTAGGTGRSGFKTAYDLISEGHKNVYGTVDKVIQETAKAAPKTNGAQNSGSTGDTLNGDNPTPTPIDLPL</sequence>
<feature type="compositionally biased region" description="Polar residues" evidence="1">
    <location>
        <begin position="307"/>
        <end position="324"/>
    </location>
</feature>
<protein>
    <submittedName>
        <fullName evidence="2">Uncharacterized protein</fullName>
    </submittedName>
</protein>
<name>A0A7W7CKD9_9ACTN</name>
<gene>
    <name evidence="2" type="ORF">BKA14_000240</name>
</gene>
<evidence type="ECO:0000256" key="1">
    <source>
        <dbReference type="SAM" id="MobiDB-lite"/>
    </source>
</evidence>
<dbReference type="InterPro" id="IPR038332">
    <property type="entry name" value="PPE_sf"/>
</dbReference>
<comment type="caution">
    <text evidence="2">The sequence shown here is derived from an EMBL/GenBank/DDBJ whole genome shotgun (WGS) entry which is preliminary data.</text>
</comment>